<evidence type="ECO:0000313" key="3">
    <source>
        <dbReference type="Proteomes" id="UP000026961"/>
    </source>
</evidence>
<feature type="compositionally biased region" description="Low complexity" evidence="1">
    <location>
        <begin position="186"/>
        <end position="202"/>
    </location>
</feature>
<evidence type="ECO:0000313" key="2">
    <source>
        <dbReference type="EnsemblPlants" id="OGLUM01G37210.3"/>
    </source>
</evidence>
<feature type="compositionally biased region" description="Pro residues" evidence="1">
    <location>
        <begin position="147"/>
        <end position="160"/>
    </location>
</feature>
<proteinExistence type="predicted"/>
<protein>
    <submittedName>
        <fullName evidence="2">Uncharacterized protein</fullName>
    </submittedName>
</protein>
<feature type="compositionally biased region" description="Basic residues" evidence="1">
    <location>
        <begin position="130"/>
        <end position="146"/>
    </location>
</feature>
<dbReference type="HOGENOM" id="CLU_1368120_0_0_1"/>
<dbReference type="Gramene" id="OGLUM01G37210.3">
    <property type="protein sequence ID" value="OGLUM01G37210.3"/>
    <property type="gene ID" value="OGLUM01G37210"/>
</dbReference>
<reference evidence="2" key="3">
    <citation type="submission" date="2018-05" db="EMBL/GenBank/DDBJ databases">
        <title>OgluRS3 (Oryza glumaepatula Reference Sequence Version 3).</title>
        <authorList>
            <person name="Zhang J."/>
            <person name="Kudrna D."/>
            <person name="Lee S."/>
            <person name="Talag J."/>
            <person name="Welchert J."/>
            <person name="Wing R.A."/>
        </authorList>
    </citation>
    <scope>NUCLEOTIDE SEQUENCE [LARGE SCALE GENOMIC DNA]</scope>
</reference>
<name>A0A0D9YFS3_9ORYZ</name>
<feature type="region of interest" description="Disordered" evidence="1">
    <location>
        <begin position="127"/>
        <end position="202"/>
    </location>
</feature>
<sequence>MVKHPNLPWEIEIAMRSVEYLLERLASNAKRLLLHPRPNLPLNCTVLHSPHTLTQRAHLQLVLRIASSTSRALHLRCAHTLQYSATRTALIPSSCHWWGGAHHDRRGVGPASRVSARVRVIFPHNLCHNGKQRPRFAPPKSKRKFPTPHPPPSPPPPPPVSAGADINTSRSTGNRRAASTTHHKLAAGVADGGSSRSGVRSG</sequence>
<dbReference type="Proteomes" id="UP000026961">
    <property type="component" value="Chromosome 1"/>
</dbReference>
<feature type="compositionally biased region" description="Polar residues" evidence="1">
    <location>
        <begin position="166"/>
        <end position="180"/>
    </location>
</feature>
<reference evidence="2" key="1">
    <citation type="submission" date="2013-08" db="EMBL/GenBank/DDBJ databases">
        <title>Oryza genome evolution.</title>
        <authorList>
            <person name="Wing R.A."/>
            <person name="Panaud O."/>
            <person name="Oliveira A.C."/>
        </authorList>
    </citation>
    <scope>NUCLEOTIDE SEQUENCE</scope>
</reference>
<evidence type="ECO:0000256" key="1">
    <source>
        <dbReference type="SAM" id="MobiDB-lite"/>
    </source>
</evidence>
<accession>A0A0D9YFS3</accession>
<dbReference type="AlphaFoldDB" id="A0A0D9YFS3"/>
<reference evidence="2" key="2">
    <citation type="submission" date="2015-04" db="UniProtKB">
        <authorList>
            <consortium name="EnsemblPlants"/>
        </authorList>
    </citation>
    <scope>IDENTIFICATION</scope>
</reference>
<organism evidence="2">
    <name type="scientific">Oryza glumipatula</name>
    <dbReference type="NCBI Taxonomy" id="40148"/>
    <lineage>
        <taxon>Eukaryota</taxon>
        <taxon>Viridiplantae</taxon>
        <taxon>Streptophyta</taxon>
        <taxon>Embryophyta</taxon>
        <taxon>Tracheophyta</taxon>
        <taxon>Spermatophyta</taxon>
        <taxon>Magnoliopsida</taxon>
        <taxon>Liliopsida</taxon>
        <taxon>Poales</taxon>
        <taxon>Poaceae</taxon>
        <taxon>BOP clade</taxon>
        <taxon>Oryzoideae</taxon>
        <taxon>Oryzeae</taxon>
        <taxon>Oryzinae</taxon>
        <taxon>Oryza</taxon>
    </lineage>
</organism>
<keyword evidence="3" id="KW-1185">Reference proteome</keyword>
<dbReference type="EnsemblPlants" id="OGLUM01G37210.3">
    <property type="protein sequence ID" value="OGLUM01G37210.3"/>
    <property type="gene ID" value="OGLUM01G37210"/>
</dbReference>